<keyword evidence="1" id="KW-0808">Transferase</keyword>
<dbReference type="SUPFAM" id="SSF56672">
    <property type="entry name" value="DNA/RNA polymerases"/>
    <property type="match status" value="1"/>
</dbReference>
<dbReference type="PANTHER" id="PTHR37984">
    <property type="entry name" value="PROTEIN CBG26694"/>
    <property type="match status" value="1"/>
</dbReference>
<evidence type="ECO:0000313" key="9">
    <source>
        <dbReference type="EMBL" id="MBW0509134.1"/>
    </source>
</evidence>
<dbReference type="InterPro" id="IPR050951">
    <property type="entry name" value="Retrovirus_Pol_polyprotein"/>
</dbReference>
<dbReference type="PANTHER" id="PTHR37984:SF5">
    <property type="entry name" value="PROTEIN NYNRIN-LIKE"/>
    <property type="match status" value="1"/>
</dbReference>
<evidence type="ECO:0000256" key="4">
    <source>
        <dbReference type="ARBA" id="ARBA00022759"/>
    </source>
</evidence>
<sequence>MAAGAVLTQEYKEGKDRKVLYESINFSKLESKYSKPKLELCGVAKIHTKLQKILWGQHFELKVDGKALIEMINTSCLPNATMTRWVAFIQIFSFDLGHKPGKTLTIPDGLSRRPKNSEEEDGDTPEFDEEENWIKPHLGFGAKNVKLHNFSELQVPTKQEGFWKRMQ</sequence>
<dbReference type="InterPro" id="IPR043502">
    <property type="entry name" value="DNA/RNA_pol_sf"/>
</dbReference>
<evidence type="ECO:0000313" key="10">
    <source>
        <dbReference type="Proteomes" id="UP000765509"/>
    </source>
</evidence>
<keyword evidence="2" id="KW-0548">Nucleotidyltransferase</keyword>
<evidence type="ECO:0000256" key="7">
    <source>
        <dbReference type="SAM" id="MobiDB-lite"/>
    </source>
</evidence>
<reference evidence="9" key="1">
    <citation type="submission" date="2021-03" db="EMBL/GenBank/DDBJ databases">
        <title>Draft genome sequence of rust myrtle Austropuccinia psidii MF-1, a brazilian biotype.</title>
        <authorList>
            <person name="Quecine M.C."/>
            <person name="Pachon D.M.R."/>
            <person name="Bonatelli M.L."/>
            <person name="Correr F.H."/>
            <person name="Franceschini L.M."/>
            <person name="Leite T.F."/>
            <person name="Margarido G.R.A."/>
            <person name="Almeida C.A."/>
            <person name="Ferrarezi J.A."/>
            <person name="Labate C.A."/>
        </authorList>
    </citation>
    <scope>NUCLEOTIDE SEQUENCE</scope>
    <source>
        <strain evidence="9">MF-1</strain>
    </source>
</reference>
<comment type="caution">
    <text evidence="9">The sequence shown here is derived from an EMBL/GenBank/DDBJ whole genome shotgun (WGS) entry which is preliminary data.</text>
</comment>
<dbReference type="EMBL" id="AVOT02020761">
    <property type="protein sequence ID" value="MBW0509134.1"/>
    <property type="molecule type" value="Genomic_DNA"/>
</dbReference>
<evidence type="ECO:0000256" key="2">
    <source>
        <dbReference type="ARBA" id="ARBA00022695"/>
    </source>
</evidence>
<dbReference type="GO" id="GO:0003964">
    <property type="term" value="F:RNA-directed DNA polymerase activity"/>
    <property type="evidence" value="ECO:0007669"/>
    <property type="project" value="UniProtKB-KW"/>
</dbReference>
<keyword evidence="3" id="KW-0540">Nuclease</keyword>
<keyword evidence="6" id="KW-0695">RNA-directed DNA polymerase</keyword>
<evidence type="ECO:0000256" key="6">
    <source>
        <dbReference type="ARBA" id="ARBA00022918"/>
    </source>
</evidence>
<evidence type="ECO:0000256" key="1">
    <source>
        <dbReference type="ARBA" id="ARBA00022679"/>
    </source>
</evidence>
<dbReference type="GO" id="GO:0004519">
    <property type="term" value="F:endonuclease activity"/>
    <property type="evidence" value="ECO:0007669"/>
    <property type="project" value="UniProtKB-KW"/>
</dbReference>
<keyword evidence="10" id="KW-1185">Reference proteome</keyword>
<proteinExistence type="predicted"/>
<organism evidence="9 10">
    <name type="scientific">Austropuccinia psidii MF-1</name>
    <dbReference type="NCBI Taxonomy" id="1389203"/>
    <lineage>
        <taxon>Eukaryota</taxon>
        <taxon>Fungi</taxon>
        <taxon>Dikarya</taxon>
        <taxon>Basidiomycota</taxon>
        <taxon>Pucciniomycotina</taxon>
        <taxon>Pucciniomycetes</taxon>
        <taxon>Pucciniales</taxon>
        <taxon>Sphaerophragmiaceae</taxon>
        <taxon>Austropuccinia</taxon>
    </lineage>
</organism>
<dbReference type="Proteomes" id="UP000765509">
    <property type="component" value="Unassembled WGS sequence"/>
</dbReference>
<evidence type="ECO:0000259" key="8">
    <source>
        <dbReference type="Pfam" id="PF17917"/>
    </source>
</evidence>
<dbReference type="InterPro" id="IPR041373">
    <property type="entry name" value="RT_RNaseH"/>
</dbReference>
<gene>
    <name evidence="9" type="ORF">O181_048849</name>
</gene>
<feature type="compositionally biased region" description="Acidic residues" evidence="7">
    <location>
        <begin position="118"/>
        <end position="129"/>
    </location>
</feature>
<dbReference type="AlphaFoldDB" id="A0A9Q3DTN5"/>
<name>A0A9Q3DTN5_9BASI</name>
<dbReference type="GO" id="GO:0016787">
    <property type="term" value="F:hydrolase activity"/>
    <property type="evidence" value="ECO:0007669"/>
    <property type="project" value="UniProtKB-KW"/>
</dbReference>
<feature type="region of interest" description="Disordered" evidence="7">
    <location>
        <begin position="105"/>
        <end position="129"/>
    </location>
</feature>
<accession>A0A9Q3DTN5</accession>
<feature type="domain" description="Reverse transcriptase RNase H-like" evidence="8">
    <location>
        <begin position="2"/>
        <end position="91"/>
    </location>
</feature>
<evidence type="ECO:0000256" key="5">
    <source>
        <dbReference type="ARBA" id="ARBA00022801"/>
    </source>
</evidence>
<evidence type="ECO:0000256" key="3">
    <source>
        <dbReference type="ARBA" id="ARBA00022722"/>
    </source>
</evidence>
<keyword evidence="4" id="KW-0255">Endonuclease</keyword>
<protein>
    <recommendedName>
        <fullName evidence="8">Reverse transcriptase RNase H-like domain-containing protein</fullName>
    </recommendedName>
</protein>
<dbReference type="OrthoDB" id="2516665at2759"/>
<keyword evidence="5" id="KW-0378">Hydrolase</keyword>
<dbReference type="Pfam" id="PF17917">
    <property type="entry name" value="RT_RNaseH"/>
    <property type="match status" value="1"/>
</dbReference>